<dbReference type="InterPro" id="IPR017907">
    <property type="entry name" value="Znf_RING_CS"/>
</dbReference>
<evidence type="ECO:0000259" key="6">
    <source>
        <dbReference type="PROSITE" id="PS50089"/>
    </source>
</evidence>
<keyword evidence="2 4" id="KW-0863">Zinc-finger</keyword>
<evidence type="ECO:0000256" key="3">
    <source>
        <dbReference type="ARBA" id="ARBA00022833"/>
    </source>
</evidence>
<dbReference type="PANTHER" id="PTHR23041">
    <property type="entry name" value="RING FINGER DOMAIN-CONTAINING"/>
    <property type="match status" value="1"/>
</dbReference>
<reference evidence="7" key="1">
    <citation type="submission" date="2021-08" db="EMBL/GenBank/DDBJ databases">
        <authorList>
            <person name="Misof B."/>
            <person name="Oliver O."/>
            <person name="Podsiadlowski L."/>
            <person name="Donath A."/>
            <person name="Peters R."/>
            <person name="Mayer C."/>
            <person name="Rust J."/>
            <person name="Gunkel S."/>
            <person name="Lesny P."/>
            <person name="Martin S."/>
            <person name="Oeyen J.P."/>
            <person name="Petersen M."/>
            <person name="Panagiotis P."/>
            <person name="Wilbrandt J."/>
            <person name="Tanja T."/>
        </authorList>
    </citation>
    <scope>NUCLEOTIDE SEQUENCE</scope>
    <source>
        <strain evidence="7">GBR_01_08_01A</strain>
        <tissue evidence="7">Thorax + abdomen</tissue>
    </source>
</reference>
<evidence type="ECO:0000256" key="4">
    <source>
        <dbReference type="PROSITE-ProRule" id="PRU00175"/>
    </source>
</evidence>
<proteinExistence type="predicted"/>
<keyword evidence="3" id="KW-0862">Zinc</keyword>
<dbReference type="Pfam" id="PF13639">
    <property type="entry name" value="zf-RING_2"/>
    <property type="match status" value="1"/>
</dbReference>
<dbReference type="PANTHER" id="PTHR23041:SF78">
    <property type="entry name" value="E3 UBIQUITIN-PROTEIN LIGASE RNF4"/>
    <property type="match status" value="1"/>
</dbReference>
<evidence type="ECO:0000313" key="7">
    <source>
        <dbReference type="EMBL" id="KAK2588128.1"/>
    </source>
</evidence>
<evidence type="ECO:0000313" key="8">
    <source>
        <dbReference type="Proteomes" id="UP001258017"/>
    </source>
</evidence>
<sequence length="218" mass="24815">MCSPLSIGRRNRCFNRLTVVQCNYFLNCDKYIRSQWQIVSSENYNSSTNIIQRSLYRAQEDAMLVSHVLDALGASITIATSRTTSRARVRNESRSGTRNRTRSSGRTRTRIRVSNKSTNNGNNRPRDEVNPYEPISLDDTVLPEHSGPWCINDSTTVAPSALICAICLEELLSKRKPTTTRCGHIFCGECLDQVLREKKKCPKCQTNITRKSCIRLYF</sequence>
<dbReference type="InterPro" id="IPR013083">
    <property type="entry name" value="Znf_RING/FYVE/PHD"/>
</dbReference>
<dbReference type="EMBL" id="JAIFRP010000006">
    <property type="protein sequence ID" value="KAK2588128.1"/>
    <property type="molecule type" value="Genomic_DNA"/>
</dbReference>
<protein>
    <recommendedName>
        <fullName evidence="6">RING-type domain-containing protein</fullName>
    </recommendedName>
</protein>
<feature type="domain" description="RING-type" evidence="6">
    <location>
        <begin position="164"/>
        <end position="205"/>
    </location>
</feature>
<feature type="compositionally biased region" description="Polar residues" evidence="5">
    <location>
        <begin position="114"/>
        <end position="123"/>
    </location>
</feature>
<evidence type="ECO:0000256" key="5">
    <source>
        <dbReference type="SAM" id="MobiDB-lite"/>
    </source>
</evidence>
<keyword evidence="1" id="KW-0479">Metal-binding</keyword>
<dbReference type="GO" id="GO:0008270">
    <property type="term" value="F:zinc ion binding"/>
    <property type="evidence" value="ECO:0007669"/>
    <property type="project" value="UniProtKB-KW"/>
</dbReference>
<dbReference type="SUPFAM" id="SSF57850">
    <property type="entry name" value="RING/U-box"/>
    <property type="match status" value="1"/>
</dbReference>
<accession>A0AAD9RZ08</accession>
<dbReference type="InterPro" id="IPR047134">
    <property type="entry name" value="RNF4"/>
</dbReference>
<evidence type="ECO:0000256" key="1">
    <source>
        <dbReference type="ARBA" id="ARBA00022723"/>
    </source>
</evidence>
<dbReference type="InterPro" id="IPR001841">
    <property type="entry name" value="Znf_RING"/>
</dbReference>
<evidence type="ECO:0000256" key="2">
    <source>
        <dbReference type="ARBA" id="ARBA00022771"/>
    </source>
</evidence>
<dbReference type="SMART" id="SM00184">
    <property type="entry name" value="RING"/>
    <property type="match status" value="1"/>
</dbReference>
<name>A0AAD9RZ08_9HYME</name>
<feature type="region of interest" description="Disordered" evidence="5">
    <location>
        <begin position="84"/>
        <end position="133"/>
    </location>
</feature>
<reference evidence="7" key="2">
    <citation type="journal article" date="2023" name="Commun. Biol.">
        <title>Intrasexual cuticular hydrocarbon dimorphism in a wasp sheds light on hydrocarbon biosynthesis genes in Hymenoptera.</title>
        <authorList>
            <person name="Moris V.C."/>
            <person name="Podsiadlowski L."/>
            <person name="Martin S."/>
            <person name="Oeyen J.P."/>
            <person name="Donath A."/>
            <person name="Petersen M."/>
            <person name="Wilbrandt J."/>
            <person name="Misof B."/>
            <person name="Liedtke D."/>
            <person name="Thamm M."/>
            <person name="Scheiner R."/>
            <person name="Schmitt T."/>
            <person name="Niehuis O."/>
        </authorList>
    </citation>
    <scope>NUCLEOTIDE SEQUENCE</scope>
    <source>
        <strain evidence="7">GBR_01_08_01A</strain>
    </source>
</reference>
<dbReference type="AlphaFoldDB" id="A0AAD9RZ08"/>
<keyword evidence="8" id="KW-1185">Reference proteome</keyword>
<dbReference type="PROSITE" id="PS00518">
    <property type="entry name" value="ZF_RING_1"/>
    <property type="match status" value="1"/>
</dbReference>
<feature type="compositionally biased region" description="Basic residues" evidence="5">
    <location>
        <begin position="97"/>
        <end position="113"/>
    </location>
</feature>
<organism evidence="7 8">
    <name type="scientific">Odynerus spinipes</name>
    <dbReference type="NCBI Taxonomy" id="1348599"/>
    <lineage>
        <taxon>Eukaryota</taxon>
        <taxon>Metazoa</taxon>
        <taxon>Ecdysozoa</taxon>
        <taxon>Arthropoda</taxon>
        <taxon>Hexapoda</taxon>
        <taxon>Insecta</taxon>
        <taxon>Pterygota</taxon>
        <taxon>Neoptera</taxon>
        <taxon>Endopterygota</taxon>
        <taxon>Hymenoptera</taxon>
        <taxon>Apocrita</taxon>
        <taxon>Aculeata</taxon>
        <taxon>Vespoidea</taxon>
        <taxon>Vespidae</taxon>
        <taxon>Eumeninae</taxon>
        <taxon>Odynerus</taxon>
    </lineage>
</organism>
<dbReference type="Gene3D" id="3.30.40.10">
    <property type="entry name" value="Zinc/RING finger domain, C3HC4 (zinc finger)"/>
    <property type="match status" value="1"/>
</dbReference>
<gene>
    <name evidence="7" type="ORF">KPH14_004181</name>
</gene>
<comment type="caution">
    <text evidence="7">The sequence shown here is derived from an EMBL/GenBank/DDBJ whole genome shotgun (WGS) entry which is preliminary data.</text>
</comment>
<dbReference type="Proteomes" id="UP001258017">
    <property type="component" value="Unassembled WGS sequence"/>
</dbReference>
<dbReference type="PROSITE" id="PS50089">
    <property type="entry name" value="ZF_RING_2"/>
    <property type="match status" value="1"/>
</dbReference>